<evidence type="ECO:0000256" key="6">
    <source>
        <dbReference type="ARBA" id="ARBA00022490"/>
    </source>
</evidence>
<sequence length="228" mass="25470">AADPATLCPFCDEQLPASPSTELLQLRTRMEAIPTPDPLPENSGHRRPASIVQVQGYCEQHRMERNVLPLAVAENWPFQPAFDALFDRVIALGPSLTALREELENSSFFRESKAHYTPAPSLPGAQPMSMTQMLSVGHQYSSSERLRAQSAGYYGEIGYQIIMVALRFMFPDGSDLELYEPLPYNVVLPEVLLPETVVRLVQEDLKITPRAAKLVINDSYTFGVTRHP</sequence>
<evidence type="ECO:0000313" key="9">
    <source>
        <dbReference type="EMBL" id="KAJ7726095.1"/>
    </source>
</evidence>
<evidence type="ECO:0000256" key="4">
    <source>
        <dbReference type="ARBA" id="ARBA00009461"/>
    </source>
</evidence>
<evidence type="ECO:0000256" key="1">
    <source>
        <dbReference type="ARBA" id="ARBA00002738"/>
    </source>
</evidence>
<comment type="caution">
    <text evidence="9">The sequence shown here is derived from an EMBL/GenBank/DDBJ whole genome shotgun (WGS) entry which is preliminary data.</text>
</comment>
<dbReference type="InterPro" id="IPR028094">
    <property type="entry name" value="RTC4_C"/>
</dbReference>
<evidence type="ECO:0000256" key="3">
    <source>
        <dbReference type="ARBA" id="ARBA00004496"/>
    </source>
</evidence>
<keyword evidence="7" id="KW-0539">Nucleus</keyword>
<dbReference type="Pfam" id="PF14474">
    <property type="entry name" value="RTC4"/>
    <property type="match status" value="1"/>
</dbReference>
<dbReference type="GO" id="GO:0005634">
    <property type="term" value="C:nucleus"/>
    <property type="evidence" value="ECO:0007669"/>
    <property type="project" value="UniProtKB-SubCell"/>
</dbReference>
<organism evidence="9 10">
    <name type="scientific">Mycena metata</name>
    <dbReference type="NCBI Taxonomy" id="1033252"/>
    <lineage>
        <taxon>Eukaryota</taxon>
        <taxon>Fungi</taxon>
        <taxon>Dikarya</taxon>
        <taxon>Basidiomycota</taxon>
        <taxon>Agaricomycotina</taxon>
        <taxon>Agaricomycetes</taxon>
        <taxon>Agaricomycetidae</taxon>
        <taxon>Agaricales</taxon>
        <taxon>Marasmiineae</taxon>
        <taxon>Mycenaceae</taxon>
        <taxon>Mycena</taxon>
    </lineage>
</organism>
<feature type="non-terminal residue" evidence="9">
    <location>
        <position position="228"/>
    </location>
</feature>
<evidence type="ECO:0000256" key="7">
    <source>
        <dbReference type="ARBA" id="ARBA00023242"/>
    </source>
</evidence>
<evidence type="ECO:0000256" key="2">
    <source>
        <dbReference type="ARBA" id="ARBA00004123"/>
    </source>
</evidence>
<protein>
    <recommendedName>
        <fullName evidence="5">Restriction of telomere capping protein 4</fullName>
    </recommendedName>
</protein>
<keyword evidence="6" id="KW-0963">Cytoplasm</keyword>
<proteinExistence type="inferred from homology"/>
<dbReference type="AlphaFoldDB" id="A0AAD7HQM1"/>
<name>A0AAD7HQM1_9AGAR</name>
<dbReference type="EMBL" id="JARKIB010000189">
    <property type="protein sequence ID" value="KAJ7726095.1"/>
    <property type="molecule type" value="Genomic_DNA"/>
</dbReference>
<evidence type="ECO:0000256" key="5">
    <source>
        <dbReference type="ARBA" id="ARBA00015162"/>
    </source>
</evidence>
<feature type="domain" description="Restriction of telomere capping protein 4 C-terminal" evidence="8">
    <location>
        <begin position="140"/>
        <end position="224"/>
    </location>
</feature>
<accession>A0AAD7HQM1</accession>
<dbReference type="GO" id="GO:0005737">
    <property type="term" value="C:cytoplasm"/>
    <property type="evidence" value="ECO:0007669"/>
    <property type="project" value="UniProtKB-SubCell"/>
</dbReference>
<comment type="subcellular location">
    <subcellularLocation>
        <location evidence="3">Cytoplasm</location>
    </subcellularLocation>
    <subcellularLocation>
        <location evidence="2">Nucleus</location>
    </subcellularLocation>
</comment>
<evidence type="ECO:0000313" key="10">
    <source>
        <dbReference type="Proteomes" id="UP001215598"/>
    </source>
</evidence>
<reference evidence="9" key="1">
    <citation type="submission" date="2023-03" db="EMBL/GenBank/DDBJ databases">
        <title>Massive genome expansion in bonnet fungi (Mycena s.s.) driven by repeated elements and novel gene families across ecological guilds.</title>
        <authorList>
            <consortium name="Lawrence Berkeley National Laboratory"/>
            <person name="Harder C.B."/>
            <person name="Miyauchi S."/>
            <person name="Viragh M."/>
            <person name="Kuo A."/>
            <person name="Thoen E."/>
            <person name="Andreopoulos B."/>
            <person name="Lu D."/>
            <person name="Skrede I."/>
            <person name="Drula E."/>
            <person name="Henrissat B."/>
            <person name="Morin E."/>
            <person name="Kohler A."/>
            <person name="Barry K."/>
            <person name="LaButti K."/>
            <person name="Morin E."/>
            <person name="Salamov A."/>
            <person name="Lipzen A."/>
            <person name="Mereny Z."/>
            <person name="Hegedus B."/>
            <person name="Baldrian P."/>
            <person name="Stursova M."/>
            <person name="Weitz H."/>
            <person name="Taylor A."/>
            <person name="Grigoriev I.V."/>
            <person name="Nagy L.G."/>
            <person name="Martin F."/>
            <person name="Kauserud H."/>
        </authorList>
    </citation>
    <scope>NUCLEOTIDE SEQUENCE</scope>
    <source>
        <strain evidence="9">CBHHK182m</strain>
    </source>
</reference>
<dbReference type="InterPro" id="IPR039024">
    <property type="entry name" value="RTC4"/>
</dbReference>
<dbReference type="Proteomes" id="UP001215598">
    <property type="component" value="Unassembled WGS sequence"/>
</dbReference>
<comment type="function">
    <text evidence="1">May be involved in a process influencing telomere capping.</text>
</comment>
<gene>
    <name evidence="9" type="ORF">B0H16DRAFT_1242556</name>
</gene>
<dbReference type="PANTHER" id="PTHR41391:SF1">
    <property type="entry name" value="RESTRICTION OF TELOMERE CAPPING PROTEIN 4"/>
    <property type="match status" value="1"/>
</dbReference>
<evidence type="ECO:0000259" key="8">
    <source>
        <dbReference type="Pfam" id="PF14474"/>
    </source>
</evidence>
<comment type="similarity">
    <text evidence="4">Belongs to the RTC4 family.</text>
</comment>
<dbReference type="PANTHER" id="PTHR41391">
    <property type="entry name" value="RESTRICTION OF TELOMERE CAPPING PROTEIN 4"/>
    <property type="match status" value="1"/>
</dbReference>
<feature type="non-terminal residue" evidence="9">
    <location>
        <position position="1"/>
    </location>
</feature>
<keyword evidence="10" id="KW-1185">Reference proteome</keyword>